<gene>
    <name evidence="4" type="ORF">HNR67_003680</name>
</gene>
<dbReference type="InterPro" id="IPR050259">
    <property type="entry name" value="SDR"/>
</dbReference>
<evidence type="ECO:0000256" key="1">
    <source>
        <dbReference type="ARBA" id="ARBA00006484"/>
    </source>
</evidence>
<comment type="caution">
    <text evidence="4">The sequence shown here is derived from an EMBL/GenBank/DDBJ whole genome shotgun (WGS) entry which is preliminary data.</text>
</comment>
<dbReference type="PRINTS" id="PR00081">
    <property type="entry name" value="GDHRDH"/>
</dbReference>
<dbReference type="FunFam" id="3.40.50.720:FF:000084">
    <property type="entry name" value="Short-chain dehydrogenase reductase"/>
    <property type="match status" value="1"/>
</dbReference>
<dbReference type="SUPFAM" id="SSF51735">
    <property type="entry name" value="NAD(P)-binding Rossmann-fold domains"/>
    <property type="match status" value="1"/>
</dbReference>
<proteinExistence type="inferred from homology"/>
<dbReference type="RefSeq" id="WP_185010821.1">
    <property type="nucleotide sequence ID" value="NZ_BAAAUI010000047.1"/>
</dbReference>
<dbReference type="PANTHER" id="PTHR42879:SF2">
    <property type="entry name" value="3-OXOACYL-[ACYL-CARRIER-PROTEIN] REDUCTASE FABG"/>
    <property type="match status" value="1"/>
</dbReference>
<sequence length="250" mass="25621">MARTSLVTGAGRGIGAAVARRLSTEGHRVALTARNEAELRAVAATLPGESLVLPADLTEPGAVAGLFDAVEAAWSPVEILVANAGSGTATPLHRITDEEWSAALALNLTAPFQCLRRAIPAMRAAGWGRLIVVASTAAKQGEAHIAAYTAAKHGVLGLVRAAAAELARTGVTANAICPAFVDTPMTERTVDAVAERTGRPRAEIRAMLAAKQPIGRMISVEEVADAVSFCVASPAFTGQGLNIDGGTVQS</sequence>
<dbReference type="InterPro" id="IPR020904">
    <property type="entry name" value="Sc_DH/Rdtase_CS"/>
</dbReference>
<evidence type="ECO:0000313" key="4">
    <source>
        <dbReference type="EMBL" id="MBB4677562.1"/>
    </source>
</evidence>
<evidence type="ECO:0000313" key="5">
    <source>
        <dbReference type="Proteomes" id="UP000533598"/>
    </source>
</evidence>
<dbReference type="GO" id="GO:0016491">
    <property type="term" value="F:oxidoreductase activity"/>
    <property type="evidence" value="ECO:0007669"/>
    <property type="project" value="UniProtKB-KW"/>
</dbReference>
<dbReference type="EMBL" id="JACHMH010000001">
    <property type="protein sequence ID" value="MBB4677562.1"/>
    <property type="molecule type" value="Genomic_DNA"/>
</dbReference>
<dbReference type="PROSITE" id="PS00061">
    <property type="entry name" value="ADH_SHORT"/>
    <property type="match status" value="1"/>
</dbReference>
<dbReference type="GO" id="GO:0032787">
    <property type="term" value="P:monocarboxylic acid metabolic process"/>
    <property type="evidence" value="ECO:0007669"/>
    <property type="project" value="UniProtKB-ARBA"/>
</dbReference>
<dbReference type="Gene3D" id="3.40.50.720">
    <property type="entry name" value="NAD(P)-binding Rossmann-like Domain"/>
    <property type="match status" value="1"/>
</dbReference>
<dbReference type="Pfam" id="PF00106">
    <property type="entry name" value="adh_short"/>
    <property type="match status" value="1"/>
</dbReference>
<dbReference type="PANTHER" id="PTHR42879">
    <property type="entry name" value="3-OXOACYL-(ACYL-CARRIER-PROTEIN) REDUCTASE"/>
    <property type="match status" value="1"/>
</dbReference>
<dbReference type="PRINTS" id="PR00080">
    <property type="entry name" value="SDRFAMILY"/>
</dbReference>
<dbReference type="InterPro" id="IPR036291">
    <property type="entry name" value="NAD(P)-bd_dom_sf"/>
</dbReference>
<dbReference type="AlphaFoldDB" id="A0A7W7CAH2"/>
<evidence type="ECO:0000256" key="3">
    <source>
        <dbReference type="RuleBase" id="RU000363"/>
    </source>
</evidence>
<dbReference type="Proteomes" id="UP000533598">
    <property type="component" value="Unassembled WGS sequence"/>
</dbReference>
<protein>
    <submittedName>
        <fullName evidence="4">NAD(P)-dependent dehydrogenase (Short-subunit alcohol dehydrogenase family)</fullName>
    </submittedName>
</protein>
<organism evidence="4 5">
    <name type="scientific">Crossiella cryophila</name>
    <dbReference type="NCBI Taxonomy" id="43355"/>
    <lineage>
        <taxon>Bacteria</taxon>
        <taxon>Bacillati</taxon>
        <taxon>Actinomycetota</taxon>
        <taxon>Actinomycetes</taxon>
        <taxon>Pseudonocardiales</taxon>
        <taxon>Pseudonocardiaceae</taxon>
        <taxon>Crossiella</taxon>
    </lineage>
</organism>
<keyword evidence="2" id="KW-0560">Oxidoreductase</keyword>
<comment type="similarity">
    <text evidence="1 3">Belongs to the short-chain dehydrogenases/reductases (SDR) family.</text>
</comment>
<dbReference type="InterPro" id="IPR002347">
    <property type="entry name" value="SDR_fam"/>
</dbReference>
<reference evidence="4 5" key="1">
    <citation type="submission" date="2020-08" db="EMBL/GenBank/DDBJ databases">
        <title>Sequencing the genomes of 1000 actinobacteria strains.</title>
        <authorList>
            <person name="Klenk H.-P."/>
        </authorList>
    </citation>
    <scope>NUCLEOTIDE SEQUENCE [LARGE SCALE GENOMIC DNA]</scope>
    <source>
        <strain evidence="4 5">DSM 44230</strain>
    </source>
</reference>
<keyword evidence="5" id="KW-1185">Reference proteome</keyword>
<evidence type="ECO:0000256" key="2">
    <source>
        <dbReference type="ARBA" id="ARBA00023002"/>
    </source>
</evidence>
<accession>A0A7W7CAH2</accession>
<name>A0A7W7CAH2_9PSEU</name>